<protein>
    <submittedName>
        <fullName evidence="1">Uncharacterized protein</fullName>
    </submittedName>
</protein>
<evidence type="ECO:0000313" key="1">
    <source>
        <dbReference type="EMBL" id="CAG7702732.1"/>
    </source>
</evidence>
<dbReference type="EMBL" id="CAJVCH010027662">
    <property type="protein sequence ID" value="CAG7702732.1"/>
    <property type="molecule type" value="Genomic_DNA"/>
</dbReference>
<dbReference type="AlphaFoldDB" id="A0A8J2JDY6"/>
<dbReference type="Proteomes" id="UP000708208">
    <property type="component" value="Unassembled WGS sequence"/>
</dbReference>
<reference evidence="1" key="1">
    <citation type="submission" date="2021-06" db="EMBL/GenBank/DDBJ databases">
        <authorList>
            <person name="Hodson N. C."/>
            <person name="Mongue J. A."/>
            <person name="Jaron S. K."/>
        </authorList>
    </citation>
    <scope>NUCLEOTIDE SEQUENCE</scope>
</reference>
<comment type="caution">
    <text evidence="1">The sequence shown here is derived from an EMBL/GenBank/DDBJ whole genome shotgun (WGS) entry which is preliminary data.</text>
</comment>
<evidence type="ECO:0000313" key="2">
    <source>
        <dbReference type="Proteomes" id="UP000708208"/>
    </source>
</evidence>
<proteinExistence type="predicted"/>
<sequence length="288" mass="31385">MANQHQPGGFSVPEAPPAYFPPVVSQPGGMMNSESYPMPYISSSGVPGVHPGHTGPLAPAPYQNQAVYPEQNLERVYALEIVPEPPNPLPTILAREAKLSFRTNQRIARGQNSLMIQILGTQNQLVMSTILVTVGVPTAVATNGYAVNRVITEPRSTMIFNDPTGRNLMKCKQFENELHVTQDDEFLGAIRADLTCCNRFLVNSPSSFHAESGNGELYFETKNKDSEYYFVRNGTKIAAARKGVISSDDFGVEFLGTVDAPTKAMIMAVSLNLFVLHYAERSGGCSIL</sequence>
<gene>
    <name evidence="1" type="ORF">AFUS01_LOCUS4438</name>
</gene>
<accession>A0A8J2JDY6</accession>
<keyword evidence="2" id="KW-1185">Reference proteome</keyword>
<organism evidence="1 2">
    <name type="scientific">Allacma fusca</name>
    <dbReference type="NCBI Taxonomy" id="39272"/>
    <lineage>
        <taxon>Eukaryota</taxon>
        <taxon>Metazoa</taxon>
        <taxon>Ecdysozoa</taxon>
        <taxon>Arthropoda</taxon>
        <taxon>Hexapoda</taxon>
        <taxon>Collembola</taxon>
        <taxon>Symphypleona</taxon>
        <taxon>Sminthuridae</taxon>
        <taxon>Allacma</taxon>
    </lineage>
</organism>
<name>A0A8J2JDY6_9HEXA</name>